<organism evidence="1 2">
    <name type="scientific">Bremia lactucae</name>
    <name type="common">Lettuce downy mildew</name>
    <dbReference type="NCBI Taxonomy" id="4779"/>
    <lineage>
        <taxon>Eukaryota</taxon>
        <taxon>Sar</taxon>
        <taxon>Stramenopiles</taxon>
        <taxon>Oomycota</taxon>
        <taxon>Peronosporomycetes</taxon>
        <taxon>Peronosporales</taxon>
        <taxon>Peronosporaceae</taxon>
        <taxon>Bremia</taxon>
    </lineage>
</organism>
<keyword evidence="2" id="KW-1185">Reference proteome</keyword>
<name>A0A976NYV9_BRELC</name>
<sequence>MDEPWDPSTWDGNADELLSKLDEGSADHTLKQEIYRLLTTQNPITYRDLITFVAFSATLLSRQEQQNLTFDVEDVTSDKAEKLLMQKYQCKSIRSQSLSCNCERPNSDLKTSEHSIEIDSVV</sequence>
<gene>
    <name evidence="1" type="ORF">CCR75_000581</name>
</gene>
<dbReference type="RefSeq" id="XP_067822618.1">
    <property type="nucleotide sequence ID" value="XM_067958688.1"/>
</dbReference>
<dbReference type="OrthoDB" id="143575at2759"/>
<comment type="caution">
    <text evidence="1">The sequence shown here is derived from an EMBL/GenBank/DDBJ whole genome shotgun (WGS) entry which is preliminary data.</text>
</comment>
<proteinExistence type="predicted"/>
<dbReference type="AlphaFoldDB" id="A0A976NYV9"/>
<dbReference type="EMBL" id="SHOA02000001">
    <property type="protein sequence ID" value="TDH73119.1"/>
    <property type="molecule type" value="Genomic_DNA"/>
</dbReference>
<accession>A0A976NYV9</accession>
<dbReference type="Proteomes" id="UP000294530">
    <property type="component" value="Unassembled WGS sequence"/>
</dbReference>
<reference evidence="1 2" key="1">
    <citation type="journal article" date="2021" name="Genome Biol.">
        <title>AFLAP: assembly-free linkage analysis pipeline using k-mers from genome sequencing data.</title>
        <authorList>
            <person name="Fletcher K."/>
            <person name="Zhang L."/>
            <person name="Gil J."/>
            <person name="Han R."/>
            <person name="Cavanaugh K."/>
            <person name="Michelmore R."/>
        </authorList>
    </citation>
    <scope>NUCLEOTIDE SEQUENCE [LARGE SCALE GENOMIC DNA]</scope>
    <source>
        <strain evidence="1 2">SF5</strain>
    </source>
</reference>
<evidence type="ECO:0000313" key="1">
    <source>
        <dbReference type="EMBL" id="TDH73119.1"/>
    </source>
</evidence>
<dbReference type="KEGG" id="blac:94344359"/>
<evidence type="ECO:0000313" key="2">
    <source>
        <dbReference type="Proteomes" id="UP000294530"/>
    </source>
</evidence>
<dbReference type="GeneID" id="94344359"/>
<protein>
    <submittedName>
        <fullName evidence="1">Uncharacterized protein</fullName>
    </submittedName>
</protein>